<dbReference type="OMA" id="MVNQIFL"/>
<reference evidence="7 8" key="1">
    <citation type="journal article" date="2012" name="PLoS Pathog.">
        <title>Diverse lifestyles and strategies of plant pathogenesis encoded in the genomes of eighteen Dothideomycetes fungi.</title>
        <authorList>
            <person name="Ohm R.A."/>
            <person name="Feau N."/>
            <person name="Henrissat B."/>
            <person name="Schoch C.L."/>
            <person name="Horwitz B.A."/>
            <person name="Barry K.W."/>
            <person name="Condon B.J."/>
            <person name="Copeland A.C."/>
            <person name="Dhillon B."/>
            <person name="Glaser F."/>
            <person name="Hesse C.N."/>
            <person name="Kosti I."/>
            <person name="LaButti K."/>
            <person name="Lindquist E.A."/>
            <person name="Lucas S."/>
            <person name="Salamov A.A."/>
            <person name="Bradshaw R.E."/>
            <person name="Ciuffetti L."/>
            <person name="Hamelin R.C."/>
            <person name="Kema G.H.J."/>
            <person name="Lawrence C."/>
            <person name="Scott J.A."/>
            <person name="Spatafora J.W."/>
            <person name="Turgeon B.G."/>
            <person name="de Wit P.J.G.M."/>
            <person name="Zhong S."/>
            <person name="Goodwin S.B."/>
            <person name="Grigoriev I.V."/>
        </authorList>
    </citation>
    <scope>NUCLEOTIDE SEQUENCE [LARGE SCALE GENOMIC DNA]</scope>
    <source>
        <strain evidence="7 8">SO2202</strain>
    </source>
</reference>
<evidence type="ECO:0000256" key="4">
    <source>
        <dbReference type="PIRSR" id="PIRSR000097-2"/>
    </source>
</evidence>
<dbReference type="PROSITE" id="PS00062">
    <property type="entry name" value="ALDOKETO_REDUCTASE_2"/>
    <property type="match status" value="1"/>
</dbReference>
<dbReference type="OrthoDB" id="416253at2759"/>
<dbReference type="Gene3D" id="3.20.20.100">
    <property type="entry name" value="NADP-dependent oxidoreductase domain"/>
    <property type="match status" value="1"/>
</dbReference>
<keyword evidence="8" id="KW-1185">Reference proteome</keyword>
<evidence type="ECO:0000313" key="8">
    <source>
        <dbReference type="Proteomes" id="UP000016931"/>
    </source>
</evidence>
<dbReference type="GO" id="GO:0016491">
    <property type="term" value="F:oxidoreductase activity"/>
    <property type="evidence" value="ECO:0007669"/>
    <property type="project" value="UniProtKB-KW"/>
</dbReference>
<comment type="similarity">
    <text evidence="1">Belongs to the aldo/keto reductase family.</text>
</comment>
<feature type="domain" description="NADP-dependent oxidoreductase" evidence="6">
    <location>
        <begin position="16"/>
        <end position="280"/>
    </location>
</feature>
<evidence type="ECO:0000256" key="5">
    <source>
        <dbReference type="PIRSR" id="PIRSR000097-3"/>
    </source>
</evidence>
<dbReference type="PIRSF" id="PIRSF000097">
    <property type="entry name" value="AKR"/>
    <property type="match status" value="1"/>
</dbReference>
<feature type="active site" description="Proton donor" evidence="3">
    <location>
        <position position="49"/>
    </location>
</feature>
<dbReference type="Pfam" id="PF00248">
    <property type="entry name" value="Aldo_ket_red"/>
    <property type="match status" value="1"/>
</dbReference>
<dbReference type="AlphaFoldDB" id="N1QJP6"/>
<evidence type="ECO:0000256" key="2">
    <source>
        <dbReference type="ARBA" id="ARBA00023002"/>
    </source>
</evidence>
<dbReference type="InterPro" id="IPR018170">
    <property type="entry name" value="Aldo/ket_reductase_CS"/>
</dbReference>
<dbReference type="InterPro" id="IPR023210">
    <property type="entry name" value="NADP_OxRdtase_dom"/>
</dbReference>
<evidence type="ECO:0000313" key="7">
    <source>
        <dbReference type="EMBL" id="EMF16507.1"/>
    </source>
</evidence>
<organism evidence="7 8">
    <name type="scientific">Sphaerulina musiva (strain SO2202)</name>
    <name type="common">Poplar stem canker fungus</name>
    <name type="synonym">Septoria musiva</name>
    <dbReference type="NCBI Taxonomy" id="692275"/>
    <lineage>
        <taxon>Eukaryota</taxon>
        <taxon>Fungi</taxon>
        <taxon>Dikarya</taxon>
        <taxon>Ascomycota</taxon>
        <taxon>Pezizomycotina</taxon>
        <taxon>Dothideomycetes</taxon>
        <taxon>Dothideomycetidae</taxon>
        <taxon>Mycosphaerellales</taxon>
        <taxon>Mycosphaerellaceae</taxon>
        <taxon>Sphaerulina</taxon>
    </lineage>
</organism>
<dbReference type="PANTHER" id="PTHR11732">
    <property type="entry name" value="ALDO/KETO REDUCTASE"/>
    <property type="match status" value="1"/>
</dbReference>
<dbReference type="FunFam" id="3.20.20.100:FF:000007">
    <property type="entry name" value="NAD(P)H-dependent D-xylose reductase xyl1"/>
    <property type="match status" value="1"/>
</dbReference>
<dbReference type="InterPro" id="IPR020471">
    <property type="entry name" value="AKR"/>
</dbReference>
<dbReference type="SUPFAM" id="SSF51430">
    <property type="entry name" value="NAD(P)-linked oxidoreductase"/>
    <property type="match status" value="1"/>
</dbReference>
<sequence>MATTFTLNTGAQIPAVGLGTWQSDPGQVKTAVAHALKSGYRHIDAAFVYGNENEVGQGLKEAFDSGIKREDVFVTSKLWCTYHRKPEECLDESLKRLGLAYVDLYLVHWPVPMNPNGNDPLFPKLPDGSRDLDHEWSHVETWKKMEALLKTGKVKAIGVSNYSVPFLKELLEKAEITPAANQIENHPYLPQQEIADFCKEKGILIEAYSPLGSTGSPLFKEDGIQKLAKKHGVGEGTILISYQVSIGHVVLPKSVTPQRIEDNLKTVQLDSDDLAALAAIHKEKGITRFVYPAFGVNMGFPDKQ</sequence>
<protein>
    <submittedName>
        <fullName evidence="7">Aldo/keto reductase</fullName>
    </submittedName>
</protein>
<name>N1QJP6_SPHMS</name>
<gene>
    <name evidence="7" type="ORF">SEPMUDRAFT_145739</name>
</gene>
<dbReference type="PRINTS" id="PR00069">
    <property type="entry name" value="ALDKETRDTASE"/>
</dbReference>
<feature type="site" description="Lowers pKa of active site Tyr" evidence="5">
    <location>
        <position position="77"/>
    </location>
</feature>
<dbReference type="PROSITE" id="PS00798">
    <property type="entry name" value="ALDOKETO_REDUCTASE_1"/>
    <property type="match status" value="1"/>
</dbReference>
<evidence type="ECO:0000256" key="1">
    <source>
        <dbReference type="ARBA" id="ARBA00007905"/>
    </source>
</evidence>
<evidence type="ECO:0000259" key="6">
    <source>
        <dbReference type="Pfam" id="PF00248"/>
    </source>
</evidence>
<feature type="binding site" evidence="4">
    <location>
        <position position="108"/>
    </location>
    <ligand>
        <name>substrate</name>
    </ligand>
</feature>
<dbReference type="EMBL" id="KB456260">
    <property type="protein sequence ID" value="EMF16507.1"/>
    <property type="molecule type" value="Genomic_DNA"/>
</dbReference>
<dbReference type="eggNOG" id="KOG1577">
    <property type="taxonomic scope" value="Eukaryota"/>
</dbReference>
<dbReference type="Proteomes" id="UP000016931">
    <property type="component" value="Unassembled WGS sequence"/>
</dbReference>
<dbReference type="STRING" id="692275.N1QJP6"/>
<dbReference type="HOGENOM" id="CLU_023205_0_0_1"/>
<dbReference type="GeneID" id="27900375"/>
<proteinExistence type="inferred from homology"/>
<keyword evidence="2" id="KW-0560">Oxidoreductase</keyword>
<dbReference type="InterPro" id="IPR036812">
    <property type="entry name" value="NAD(P)_OxRdtase_dom_sf"/>
</dbReference>
<evidence type="ECO:0000256" key="3">
    <source>
        <dbReference type="PIRSR" id="PIRSR000097-1"/>
    </source>
</evidence>
<dbReference type="RefSeq" id="XP_016764628.1">
    <property type="nucleotide sequence ID" value="XM_016903238.1"/>
</dbReference>
<accession>N1QJP6</accession>